<dbReference type="SUPFAM" id="SSF46689">
    <property type="entry name" value="Homeodomain-like"/>
    <property type="match status" value="2"/>
</dbReference>
<proteinExistence type="predicted"/>
<dbReference type="InterPro" id="IPR052158">
    <property type="entry name" value="INH-QAR"/>
</dbReference>
<dbReference type="EMBL" id="CP046600">
    <property type="protein sequence ID" value="QUR65797.1"/>
    <property type="molecule type" value="Genomic_DNA"/>
</dbReference>
<dbReference type="CDD" id="cd03138">
    <property type="entry name" value="GATase1_AraC_2"/>
    <property type="match status" value="1"/>
</dbReference>
<dbReference type="Gene3D" id="1.10.10.60">
    <property type="entry name" value="Homeodomain-like"/>
    <property type="match status" value="1"/>
</dbReference>
<dbReference type="GO" id="GO:0003700">
    <property type="term" value="F:DNA-binding transcription factor activity"/>
    <property type="evidence" value="ECO:0007669"/>
    <property type="project" value="InterPro"/>
</dbReference>
<dbReference type="KEGG" id="mspg:F6B93_00730"/>
<dbReference type="GO" id="GO:0043565">
    <property type="term" value="F:sequence-specific DNA binding"/>
    <property type="evidence" value="ECO:0007669"/>
    <property type="project" value="InterPro"/>
</dbReference>
<sequence length="331" mass="36007">MLSVAVLALSGGASIGPAGFMDVLAKADRAWRLAAGQDWTPLFDITLVGLDSTPVRCRDGIVLQPHCPARDLASPQLVVVPAFDDEHLLDSLASNQDWASWLRKWHADGARVASSCIGAFLLAEAGLLDGRPATTHWMFADMLRSRYPAVKVSSDRLIVDAGDVITCGGATTFLSLVIYLVERFGGHERAALARKVLLIDGGRVSQLPYLAFTPVREHGDELVLAVQHYIDTHLASPIRSDLLARMFGVSPRTLARRFHAATNSSVTSYVQQARILLAKKLLETTDKPIEHIRAATGYLDPAAFRRAFRQAAGISPRQYRNTYAAGQLPTS</sequence>
<evidence type="ECO:0000313" key="4">
    <source>
        <dbReference type="EMBL" id="QUR65797.1"/>
    </source>
</evidence>
<name>A0A975JU80_9MYCO</name>
<dbReference type="Pfam" id="PF01965">
    <property type="entry name" value="DJ-1_PfpI"/>
    <property type="match status" value="1"/>
</dbReference>
<dbReference type="Gene3D" id="3.40.50.880">
    <property type="match status" value="1"/>
</dbReference>
<reference evidence="4" key="1">
    <citation type="submission" date="2019-12" db="EMBL/GenBank/DDBJ databases">
        <title>Mycobacterium spongiae sp. nov.</title>
        <authorList>
            <person name="Stinear T."/>
        </authorList>
    </citation>
    <scope>NUCLEOTIDE SEQUENCE</scope>
    <source>
        <strain evidence="4">FSD4b-SM</strain>
    </source>
</reference>
<evidence type="ECO:0000259" key="3">
    <source>
        <dbReference type="PROSITE" id="PS01124"/>
    </source>
</evidence>
<keyword evidence="2" id="KW-0804">Transcription</keyword>
<dbReference type="PROSITE" id="PS01124">
    <property type="entry name" value="HTH_ARAC_FAMILY_2"/>
    <property type="match status" value="1"/>
</dbReference>
<dbReference type="Pfam" id="PF12833">
    <property type="entry name" value="HTH_18"/>
    <property type="match status" value="1"/>
</dbReference>
<dbReference type="Proteomes" id="UP000682202">
    <property type="component" value="Chromosome"/>
</dbReference>
<evidence type="ECO:0000313" key="5">
    <source>
        <dbReference type="Proteomes" id="UP000682202"/>
    </source>
</evidence>
<dbReference type="InterPro" id="IPR018060">
    <property type="entry name" value="HTH_AraC"/>
</dbReference>
<evidence type="ECO:0000256" key="1">
    <source>
        <dbReference type="ARBA" id="ARBA00023015"/>
    </source>
</evidence>
<protein>
    <submittedName>
        <fullName evidence="4">Helix-turn-helix domain-containing protein</fullName>
    </submittedName>
</protein>
<evidence type="ECO:0000256" key="2">
    <source>
        <dbReference type="ARBA" id="ARBA00023163"/>
    </source>
</evidence>
<organism evidence="4 5">
    <name type="scientific">Mycobacterium spongiae</name>
    <dbReference type="NCBI Taxonomy" id="886343"/>
    <lineage>
        <taxon>Bacteria</taxon>
        <taxon>Bacillati</taxon>
        <taxon>Actinomycetota</taxon>
        <taxon>Actinomycetes</taxon>
        <taxon>Mycobacteriales</taxon>
        <taxon>Mycobacteriaceae</taxon>
        <taxon>Mycobacterium</taxon>
    </lineage>
</organism>
<dbReference type="SUPFAM" id="SSF52317">
    <property type="entry name" value="Class I glutamine amidotransferase-like"/>
    <property type="match status" value="1"/>
</dbReference>
<dbReference type="InterPro" id="IPR009057">
    <property type="entry name" value="Homeodomain-like_sf"/>
</dbReference>
<accession>A0A975JU80</accession>
<dbReference type="SMART" id="SM00342">
    <property type="entry name" value="HTH_ARAC"/>
    <property type="match status" value="1"/>
</dbReference>
<keyword evidence="1" id="KW-0805">Transcription regulation</keyword>
<keyword evidence="5" id="KW-1185">Reference proteome</keyword>
<dbReference type="PANTHER" id="PTHR43130">
    <property type="entry name" value="ARAC-FAMILY TRANSCRIPTIONAL REGULATOR"/>
    <property type="match status" value="1"/>
</dbReference>
<dbReference type="InterPro" id="IPR029062">
    <property type="entry name" value="Class_I_gatase-like"/>
</dbReference>
<dbReference type="AlphaFoldDB" id="A0A975JU80"/>
<gene>
    <name evidence="4" type="ORF">F6B93_00730</name>
</gene>
<feature type="domain" description="HTH araC/xylS-type" evidence="3">
    <location>
        <begin position="224"/>
        <end position="322"/>
    </location>
</feature>
<dbReference type="InterPro" id="IPR002818">
    <property type="entry name" value="DJ-1/PfpI"/>
</dbReference>
<dbReference type="RefSeq" id="WP_211697197.1">
    <property type="nucleotide sequence ID" value="NZ_CP046600.1"/>
</dbReference>
<dbReference type="PANTHER" id="PTHR43130:SF3">
    <property type="entry name" value="HTH-TYPE TRANSCRIPTIONAL REGULATOR RV1931C"/>
    <property type="match status" value="1"/>
</dbReference>